<keyword evidence="2" id="KW-0378">Hydrolase</keyword>
<gene>
    <name evidence="2" type="ORF">ACFSKW_37230</name>
</gene>
<sequence>MRLAVYEQGDPAGPTILFLHGYPDDHRVWDQVVRRLEGGHHIVRYDVRGSGGSSAPRSVSGYRLERLAADMDAVLDAVGKPQVHLVAHDWGSIQGWYVAGRSDRLASFTTIGGPGLDQTAAFFRQAGRTRVLGQLLRSWYIAGFQLPVIPELVMGALAPALGATAADARNGLDLYRANMLNRLRRPGDPRVNTPVQLIECTRDPFVSPWLLASLRQWAPVFRRERIAADHWAQRTQPEAVAKLVAEFVDSRNKT</sequence>
<dbReference type="InterPro" id="IPR000073">
    <property type="entry name" value="AB_hydrolase_1"/>
</dbReference>
<feature type="domain" description="AB hydrolase-1" evidence="1">
    <location>
        <begin position="14"/>
        <end position="116"/>
    </location>
</feature>
<dbReference type="SUPFAM" id="SSF53474">
    <property type="entry name" value="alpha/beta-Hydrolases"/>
    <property type="match status" value="1"/>
</dbReference>
<evidence type="ECO:0000313" key="2">
    <source>
        <dbReference type="EMBL" id="MFD1937130.1"/>
    </source>
</evidence>
<proteinExistence type="predicted"/>
<keyword evidence="3" id="KW-1185">Reference proteome</keyword>
<dbReference type="InterPro" id="IPR029058">
    <property type="entry name" value="AB_hydrolase_fold"/>
</dbReference>
<dbReference type="RefSeq" id="WP_379578032.1">
    <property type="nucleotide sequence ID" value="NZ_JBHUFV010000055.1"/>
</dbReference>
<dbReference type="PANTHER" id="PTHR43329">
    <property type="entry name" value="EPOXIDE HYDROLASE"/>
    <property type="match status" value="1"/>
</dbReference>
<evidence type="ECO:0000313" key="3">
    <source>
        <dbReference type="Proteomes" id="UP001597368"/>
    </source>
</evidence>
<dbReference type="Proteomes" id="UP001597368">
    <property type="component" value="Unassembled WGS sequence"/>
</dbReference>
<protein>
    <submittedName>
        <fullName evidence="2">Alpha/beta fold hydrolase</fullName>
    </submittedName>
</protein>
<dbReference type="Pfam" id="PF00561">
    <property type="entry name" value="Abhydrolase_1"/>
    <property type="match status" value="1"/>
</dbReference>
<reference evidence="3" key="1">
    <citation type="journal article" date="2019" name="Int. J. Syst. Evol. Microbiol.">
        <title>The Global Catalogue of Microorganisms (GCM) 10K type strain sequencing project: providing services to taxonomists for standard genome sequencing and annotation.</title>
        <authorList>
            <consortium name="The Broad Institute Genomics Platform"/>
            <consortium name="The Broad Institute Genome Sequencing Center for Infectious Disease"/>
            <person name="Wu L."/>
            <person name="Ma J."/>
        </authorList>
    </citation>
    <scope>NUCLEOTIDE SEQUENCE [LARGE SCALE GENOMIC DNA]</scope>
    <source>
        <strain evidence="3">ICMP 6774ER</strain>
    </source>
</reference>
<name>A0ABW4T5B6_9ACTN</name>
<evidence type="ECO:0000259" key="1">
    <source>
        <dbReference type="Pfam" id="PF00561"/>
    </source>
</evidence>
<organism evidence="2 3">
    <name type="scientific">Nonomuraea mangrovi</name>
    <dbReference type="NCBI Taxonomy" id="2316207"/>
    <lineage>
        <taxon>Bacteria</taxon>
        <taxon>Bacillati</taxon>
        <taxon>Actinomycetota</taxon>
        <taxon>Actinomycetes</taxon>
        <taxon>Streptosporangiales</taxon>
        <taxon>Streptosporangiaceae</taxon>
        <taxon>Nonomuraea</taxon>
    </lineage>
</organism>
<dbReference type="Gene3D" id="3.40.50.1820">
    <property type="entry name" value="alpha/beta hydrolase"/>
    <property type="match status" value="1"/>
</dbReference>
<dbReference type="GO" id="GO:0016787">
    <property type="term" value="F:hydrolase activity"/>
    <property type="evidence" value="ECO:0007669"/>
    <property type="project" value="UniProtKB-KW"/>
</dbReference>
<dbReference type="EMBL" id="JBHUFV010000055">
    <property type="protein sequence ID" value="MFD1937130.1"/>
    <property type="molecule type" value="Genomic_DNA"/>
</dbReference>
<accession>A0ABW4T5B6</accession>
<comment type="caution">
    <text evidence="2">The sequence shown here is derived from an EMBL/GenBank/DDBJ whole genome shotgun (WGS) entry which is preliminary data.</text>
</comment>